<dbReference type="Proteomes" id="UP000013827">
    <property type="component" value="Unassembled WGS sequence"/>
</dbReference>
<dbReference type="PIRSF" id="PIRSF001293">
    <property type="entry name" value="ATP6V0A1"/>
    <property type="match status" value="1"/>
</dbReference>
<feature type="transmembrane region" description="Helical" evidence="9">
    <location>
        <begin position="734"/>
        <end position="758"/>
    </location>
</feature>
<keyword evidence="5 9" id="KW-0375">Hydrogen ion transport</keyword>
<dbReference type="STRING" id="2903.R1E918"/>
<evidence type="ECO:0000256" key="1">
    <source>
        <dbReference type="ARBA" id="ARBA00004141"/>
    </source>
</evidence>
<keyword evidence="3 9" id="KW-0813">Transport</keyword>
<keyword evidence="7 9" id="KW-0406">Ion transport</keyword>
<reference evidence="10" key="2">
    <citation type="submission" date="2024-10" db="UniProtKB">
        <authorList>
            <consortium name="EnsemblProtists"/>
        </authorList>
    </citation>
    <scope>IDENTIFICATION</scope>
</reference>
<dbReference type="OMA" id="YHILNYF"/>
<feature type="transmembrane region" description="Helical" evidence="9">
    <location>
        <begin position="533"/>
        <end position="557"/>
    </location>
</feature>
<evidence type="ECO:0000256" key="2">
    <source>
        <dbReference type="ARBA" id="ARBA00009904"/>
    </source>
</evidence>
<feature type="transmembrane region" description="Helical" evidence="9">
    <location>
        <begin position="369"/>
        <end position="395"/>
    </location>
</feature>
<feature type="transmembrane region" description="Helical" evidence="9">
    <location>
        <begin position="502"/>
        <end position="521"/>
    </location>
</feature>
<evidence type="ECO:0000256" key="5">
    <source>
        <dbReference type="ARBA" id="ARBA00022781"/>
    </source>
</evidence>
<reference evidence="11" key="1">
    <citation type="journal article" date="2013" name="Nature">
        <title>Pan genome of the phytoplankton Emiliania underpins its global distribution.</title>
        <authorList>
            <person name="Read B.A."/>
            <person name="Kegel J."/>
            <person name="Klute M.J."/>
            <person name="Kuo A."/>
            <person name="Lefebvre S.C."/>
            <person name="Maumus F."/>
            <person name="Mayer C."/>
            <person name="Miller J."/>
            <person name="Monier A."/>
            <person name="Salamov A."/>
            <person name="Young J."/>
            <person name="Aguilar M."/>
            <person name="Claverie J.M."/>
            <person name="Frickenhaus S."/>
            <person name="Gonzalez K."/>
            <person name="Herman E.K."/>
            <person name="Lin Y.C."/>
            <person name="Napier J."/>
            <person name="Ogata H."/>
            <person name="Sarno A.F."/>
            <person name="Shmutz J."/>
            <person name="Schroeder D."/>
            <person name="de Vargas C."/>
            <person name="Verret F."/>
            <person name="von Dassow P."/>
            <person name="Valentin K."/>
            <person name="Van de Peer Y."/>
            <person name="Wheeler G."/>
            <person name="Dacks J.B."/>
            <person name="Delwiche C.F."/>
            <person name="Dyhrman S.T."/>
            <person name="Glockner G."/>
            <person name="John U."/>
            <person name="Richards T."/>
            <person name="Worden A.Z."/>
            <person name="Zhang X."/>
            <person name="Grigoriev I.V."/>
            <person name="Allen A.E."/>
            <person name="Bidle K."/>
            <person name="Borodovsky M."/>
            <person name="Bowler C."/>
            <person name="Brownlee C."/>
            <person name="Cock J.M."/>
            <person name="Elias M."/>
            <person name="Gladyshev V.N."/>
            <person name="Groth M."/>
            <person name="Guda C."/>
            <person name="Hadaegh A."/>
            <person name="Iglesias-Rodriguez M.D."/>
            <person name="Jenkins J."/>
            <person name="Jones B.M."/>
            <person name="Lawson T."/>
            <person name="Leese F."/>
            <person name="Lindquist E."/>
            <person name="Lobanov A."/>
            <person name="Lomsadze A."/>
            <person name="Malik S.B."/>
            <person name="Marsh M.E."/>
            <person name="Mackinder L."/>
            <person name="Mock T."/>
            <person name="Mueller-Roeber B."/>
            <person name="Pagarete A."/>
            <person name="Parker M."/>
            <person name="Probert I."/>
            <person name="Quesneville H."/>
            <person name="Raines C."/>
            <person name="Rensing S.A."/>
            <person name="Riano-Pachon D.M."/>
            <person name="Richier S."/>
            <person name="Rokitta S."/>
            <person name="Shiraiwa Y."/>
            <person name="Soanes D.M."/>
            <person name="van der Giezen M."/>
            <person name="Wahlund T.M."/>
            <person name="Williams B."/>
            <person name="Wilson W."/>
            <person name="Wolfe G."/>
            <person name="Wurch L.L."/>
        </authorList>
    </citation>
    <scope>NUCLEOTIDE SEQUENCE</scope>
</reference>
<dbReference type="PANTHER" id="PTHR11629:SF63">
    <property type="entry name" value="V-TYPE PROTON ATPASE SUBUNIT A"/>
    <property type="match status" value="1"/>
</dbReference>
<dbReference type="HOGENOM" id="CLU_005230_0_2_1"/>
<dbReference type="InterPro" id="IPR002490">
    <property type="entry name" value="V-ATPase_116kDa_su"/>
</dbReference>
<dbReference type="PANTHER" id="PTHR11629">
    <property type="entry name" value="VACUOLAR PROTON ATPASES"/>
    <property type="match status" value="1"/>
</dbReference>
<dbReference type="GO" id="GO:0051117">
    <property type="term" value="F:ATPase binding"/>
    <property type="evidence" value="ECO:0007669"/>
    <property type="project" value="TreeGrafter"/>
</dbReference>
<dbReference type="GO" id="GO:0007035">
    <property type="term" value="P:vacuolar acidification"/>
    <property type="evidence" value="ECO:0007669"/>
    <property type="project" value="TreeGrafter"/>
</dbReference>
<dbReference type="KEGG" id="ehx:EMIHUDRAFT_61253"/>
<protein>
    <recommendedName>
        <fullName evidence="9">V-type proton ATPase subunit a</fullName>
    </recommendedName>
</protein>
<evidence type="ECO:0000256" key="4">
    <source>
        <dbReference type="ARBA" id="ARBA00022692"/>
    </source>
</evidence>
<comment type="subcellular location">
    <subcellularLocation>
        <location evidence="1">Membrane</location>
        <topology evidence="1">Multi-pass membrane protein</topology>
    </subcellularLocation>
</comment>
<dbReference type="GO" id="GO:0000220">
    <property type="term" value="C:vacuolar proton-transporting V-type ATPase, V0 domain"/>
    <property type="evidence" value="ECO:0007669"/>
    <property type="project" value="InterPro"/>
</dbReference>
<keyword evidence="11" id="KW-1185">Reference proteome</keyword>
<evidence type="ECO:0000256" key="6">
    <source>
        <dbReference type="ARBA" id="ARBA00022989"/>
    </source>
</evidence>
<evidence type="ECO:0000256" key="3">
    <source>
        <dbReference type="ARBA" id="ARBA00022448"/>
    </source>
</evidence>
<comment type="similarity">
    <text evidence="2 9">Belongs to the V-ATPase 116 kDa subunit family.</text>
</comment>
<dbReference type="PaxDb" id="2903-EOD23220"/>
<dbReference type="Pfam" id="PF01496">
    <property type="entry name" value="V_ATPase_I"/>
    <property type="match status" value="1"/>
</dbReference>
<dbReference type="RefSeq" id="XP_005775649.1">
    <property type="nucleotide sequence ID" value="XM_005775592.1"/>
</dbReference>
<name>A0A0D3JI85_EMIH1</name>
<dbReference type="AlphaFoldDB" id="A0A0D3JI85"/>
<evidence type="ECO:0000256" key="8">
    <source>
        <dbReference type="ARBA" id="ARBA00023136"/>
    </source>
</evidence>
<dbReference type="InterPro" id="IPR026028">
    <property type="entry name" value="V-type_ATPase_116kDa_su_euka"/>
</dbReference>
<keyword evidence="4 9" id="KW-0812">Transmembrane</keyword>
<evidence type="ECO:0000256" key="7">
    <source>
        <dbReference type="ARBA" id="ARBA00023065"/>
    </source>
</evidence>
<evidence type="ECO:0000256" key="9">
    <source>
        <dbReference type="RuleBase" id="RU361189"/>
    </source>
</evidence>
<dbReference type="GO" id="GO:0046961">
    <property type="term" value="F:proton-transporting ATPase activity, rotational mechanism"/>
    <property type="evidence" value="ECO:0007669"/>
    <property type="project" value="InterPro"/>
</dbReference>
<comment type="function">
    <text evidence="9">Essential component of the vacuolar proton pump (V-ATPase), a multimeric enzyme that catalyzes the translocation of protons across the membranes. Required for assembly and activity of the V-ATPase.</text>
</comment>
<organism evidence="10 11">
    <name type="scientific">Emiliania huxleyi (strain CCMP1516)</name>
    <dbReference type="NCBI Taxonomy" id="280463"/>
    <lineage>
        <taxon>Eukaryota</taxon>
        <taxon>Haptista</taxon>
        <taxon>Haptophyta</taxon>
        <taxon>Prymnesiophyceae</taxon>
        <taxon>Isochrysidales</taxon>
        <taxon>Noelaerhabdaceae</taxon>
        <taxon>Emiliania</taxon>
    </lineage>
</organism>
<dbReference type="EnsemblProtists" id="EOD23220">
    <property type="protein sequence ID" value="EOD23220"/>
    <property type="gene ID" value="EMIHUDRAFT_61253"/>
</dbReference>
<feature type="transmembrane region" description="Helical" evidence="9">
    <location>
        <begin position="416"/>
        <end position="434"/>
    </location>
</feature>
<keyword evidence="6 9" id="KW-1133">Transmembrane helix</keyword>
<evidence type="ECO:0000313" key="11">
    <source>
        <dbReference type="Proteomes" id="UP000013827"/>
    </source>
</evidence>
<evidence type="ECO:0000313" key="10">
    <source>
        <dbReference type="EnsemblProtists" id="EOD23220"/>
    </source>
</evidence>
<proteinExistence type="inferred from homology"/>
<dbReference type="GeneID" id="17268574"/>
<sequence>MGDLWRSKKMSLVQLVVQNGAAHAVVSKLGELGMMQLRDLNAGQSFFKRSFVRECDDLQRILRSVEEQLVEAGIAPSSSGANDPSLPSLDTVDAKLRAAEVEFYKTGAAPALSESDMATSLLSLTEFGGQASSMLSVLAGVIKTESVAALERVVFRATRGNAVFQQKTVKTKLLDTSGKVPELVQKTFFMVFFSGAVLGDKVSKIATYFGATLYKYPSTALDHAAMTYEVHKRKADHSQVLEQSTAILRGALTSLAAAYGPWARHVHDIAQVYDALNKCEFDLKRAVFIAEGWVATDEYEALVTSLQSAAVAQGLDTRPIINLIQSKLTPPTYVPTNAFTSGFQALALVNTYGTPRYREVNPGAFCCILFPYLFGIMFGDFGHGLLFAGFGYWLISKEKEWEGKDLGDMLEMVYGGRYICFLNGLFGAFVGLLYNEAFAFPMGFFGTSRWEGFEEEGLSGMTVDERPLADRCELSGPIYPVGIDPIWHVTENKITFFNSLKMKISIVVGVLQMSLGIYLSLLNHLEYKDVKKVLFQFIPEVTFFGGIFGYLVLTIFMKWSTDWSCPLDHAAAEAGLPAAEGGICQPAPSLLTLLINMFMSPTADITVPLYGIECFGGAGNPDCAGVAEAGYCVPILLLAIPLIEIYQHSGNKYDNLDEDDHEAEDDGHAFSAGDAFIHQGIHTIEFVLGGISNTAPGCLAHQASYLRLWALSLAHSQLAELFKDMILGAAPNPALAAVATFIAFSMWAIISLIVLMAMENLSSFLHALRLQWVEFQNKFYYGDGQKWSPFAFAAIGSGAED</sequence>
<keyword evidence="8 9" id="KW-0472">Membrane</keyword>
<dbReference type="eggNOG" id="KOG2189">
    <property type="taxonomic scope" value="Eukaryota"/>
</dbReference>
<accession>A0A0D3JI85</accession>